<dbReference type="PROSITE" id="PS00027">
    <property type="entry name" value="HOMEOBOX_1"/>
    <property type="match status" value="1"/>
</dbReference>
<proteinExistence type="predicted"/>
<accession>A0A2A2K5Q3</accession>
<sequence>MLMSQDHDTEQPSSASPSNGQCGDESSKEDSKKSSYSISSLLHATKNHSPLSTCSVSEDDVSGRCGSTEEEHVSPSTSLFPAQFLFPPVVTTPGLDAGLAIPGLNDAAALQNAYMLLLSQQLNMSNAAANRFQTDSASRNPLLSPPFNLLASLSSGSPNLASLGRISHPLALSPNSLNLQKKQSRPTFNGQQIFMLEKRFEQTKYLAGADRAQLAQELNMTESQVKVWFQNRRTKWRKKEAADNALDKKGARRNSSPFPSTI</sequence>
<dbReference type="PANTHER" id="PTHR24340">
    <property type="entry name" value="HOMEOBOX PROTEIN NKX"/>
    <property type="match status" value="1"/>
</dbReference>
<dbReference type="CDD" id="cd00086">
    <property type="entry name" value="homeodomain"/>
    <property type="match status" value="1"/>
</dbReference>
<keyword evidence="4 5" id="KW-0539">Nucleus</keyword>
<dbReference type="PANTHER" id="PTHR24340:SF35">
    <property type="entry name" value="HGTX, ISOFORM C"/>
    <property type="match status" value="1"/>
</dbReference>
<dbReference type="GO" id="GO:0030154">
    <property type="term" value="P:cell differentiation"/>
    <property type="evidence" value="ECO:0007669"/>
    <property type="project" value="TreeGrafter"/>
</dbReference>
<feature type="region of interest" description="Disordered" evidence="7">
    <location>
        <begin position="1"/>
        <end position="76"/>
    </location>
</feature>
<dbReference type="STRING" id="2018661.A0A2A2K5Q3"/>
<evidence type="ECO:0000256" key="7">
    <source>
        <dbReference type="SAM" id="MobiDB-lite"/>
    </source>
</evidence>
<dbReference type="GO" id="GO:0005634">
    <property type="term" value="C:nucleus"/>
    <property type="evidence" value="ECO:0007669"/>
    <property type="project" value="UniProtKB-SubCell"/>
</dbReference>
<evidence type="ECO:0000259" key="8">
    <source>
        <dbReference type="PROSITE" id="PS50071"/>
    </source>
</evidence>
<gene>
    <name evidence="9" type="ORF">WR25_05064</name>
</gene>
<dbReference type="InterPro" id="IPR020479">
    <property type="entry name" value="HD_metazoa"/>
</dbReference>
<reference evidence="9 10" key="1">
    <citation type="journal article" date="2017" name="Curr. Biol.">
        <title>Genome architecture and evolution of a unichromosomal asexual nematode.</title>
        <authorList>
            <person name="Fradin H."/>
            <person name="Zegar C."/>
            <person name="Gutwein M."/>
            <person name="Lucas J."/>
            <person name="Kovtun M."/>
            <person name="Corcoran D."/>
            <person name="Baugh L.R."/>
            <person name="Kiontke K."/>
            <person name="Gunsalus K."/>
            <person name="Fitch D.H."/>
            <person name="Piano F."/>
        </authorList>
    </citation>
    <scope>NUCLEOTIDE SEQUENCE [LARGE SCALE GENOMIC DNA]</scope>
    <source>
        <strain evidence="9">PF1309</strain>
    </source>
</reference>
<name>A0A2A2K5Q3_9BILA</name>
<feature type="compositionally biased region" description="Basic and acidic residues" evidence="7">
    <location>
        <begin position="239"/>
        <end position="249"/>
    </location>
</feature>
<dbReference type="Gene3D" id="1.10.10.60">
    <property type="entry name" value="Homeodomain-like"/>
    <property type="match status" value="1"/>
</dbReference>
<evidence type="ECO:0000256" key="4">
    <source>
        <dbReference type="ARBA" id="ARBA00023242"/>
    </source>
</evidence>
<dbReference type="GO" id="GO:0000978">
    <property type="term" value="F:RNA polymerase II cis-regulatory region sequence-specific DNA binding"/>
    <property type="evidence" value="ECO:0007669"/>
    <property type="project" value="TreeGrafter"/>
</dbReference>
<dbReference type="FunFam" id="1.10.10.60:FF:000391">
    <property type="entry name" value="Homeobox transcription factor"/>
    <property type="match status" value="1"/>
</dbReference>
<evidence type="ECO:0000256" key="1">
    <source>
        <dbReference type="ARBA" id="ARBA00004123"/>
    </source>
</evidence>
<dbReference type="InterPro" id="IPR017970">
    <property type="entry name" value="Homeobox_CS"/>
</dbReference>
<dbReference type="InterPro" id="IPR050394">
    <property type="entry name" value="Homeobox_NK-like"/>
</dbReference>
<comment type="caution">
    <text evidence="9">The sequence shown here is derived from an EMBL/GenBank/DDBJ whole genome shotgun (WGS) entry which is preliminary data.</text>
</comment>
<comment type="subcellular location">
    <subcellularLocation>
        <location evidence="1 5 6">Nucleus</location>
    </subcellularLocation>
</comment>
<dbReference type="InterPro" id="IPR001356">
    <property type="entry name" value="HD"/>
</dbReference>
<feature type="compositionally biased region" description="Polar residues" evidence="7">
    <location>
        <begin position="11"/>
        <end position="21"/>
    </location>
</feature>
<evidence type="ECO:0000256" key="5">
    <source>
        <dbReference type="PROSITE-ProRule" id="PRU00108"/>
    </source>
</evidence>
<dbReference type="Proteomes" id="UP000218231">
    <property type="component" value="Unassembled WGS sequence"/>
</dbReference>
<dbReference type="PRINTS" id="PR00031">
    <property type="entry name" value="HTHREPRESSR"/>
</dbReference>
<evidence type="ECO:0000256" key="3">
    <source>
        <dbReference type="ARBA" id="ARBA00023155"/>
    </source>
</evidence>
<feature type="region of interest" description="Disordered" evidence="7">
    <location>
        <begin position="239"/>
        <end position="262"/>
    </location>
</feature>
<evidence type="ECO:0000313" key="9">
    <source>
        <dbReference type="EMBL" id="PAV69258.1"/>
    </source>
</evidence>
<evidence type="ECO:0000256" key="2">
    <source>
        <dbReference type="ARBA" id="ARBA00023125"/>
    </source>
</evidence>
<keyword evidence="10" id="KW-1185">Reference proteome</keyword>
<dbReference type="PRINTS" id="PR00024">
    <property type="entry name" value="HOMEOBOX"/>
</dbReference>
<feature type="compositionally biased region" description="Polar residues" evidence="7">
    <location>
        <begin position="47"/>
        <end position="56"/>
    </location>
</feature>
<organism evidence="9 10">
    <name type="scientific">Diploscapter pachys</name>
    <dbReference type="NCBI Taxonomy" id="2018661"/>
    <lineage>
        <taxon>Eukaryota</taxon>
        <taxon>Metazoa</taxon>
        <taxon>Ecdysozoa</taxon>
        <taxon>Nematoda</taxon>
        <taxon>Chromadorea</taxon>
        <taxon>Rhabditida</taxon>
        <taxon>Rhabditina</taxon>
        <taxon>Rhabditomorpha</taxon>
        <taxon>Rhabditoidea</taxon>
        <taxon>Rhabditidae</taxon>
        <taxon>Diploscapter</taxon>
    </lineage>
</organism>
<dbReference type="AlphaFoldDB" id="A0A2A2K5Q3"/>
<evidence type="ECO:0000256" key="6">
    <source>
        <dbReference type="RuleBase" id="RU000682"/>
    </source>
</evidence>
<feature type="domain" description="Homeobox" evidence="8">
    <location>
        <begin position="179"/>
        <end position="239"/>
    </location>
</feature>
<dbReference type="InterPro" id="IPR000047">
    <property type="entry name" value="HTH_motif"/>
</dbReference>
<dbReference type="OrthoDB" id="6159439at2759"/>
<dbReference type="GO" id="GO:0000981">
    <property type="term" value="F:DNA-binding transcription factor activity, RNA polymerase II-specific"/>
    <property type="evidence" value="ECO:0007669"/>
    <property type="project" value="InterPro"/>
</dbReference>
<dbReference type="SMART" id="SM00389">
    <property type="entry name" value="HOX"/>
    <property type="match status" value="1"/>
</dbReference>
<dbReference type="SUPFAM" id="SSF46689">
    <property type="entry name" value="Homeodomain-like"/>
    <property type="match status" value="1"/>
</dbReference>
<protein>
    <recommendedName>
        <fullName evidence="8">Homeobox domain-containing protein</fullName>
    </recommendedName>
</protein>
<feature type="compositionally biased region" description="Basic and acidic residues" evidence="7">
    <location>
        <begin position="1"/>
        <end position="10"/>
    </location>
</feature>
<feature type="compositionally biased region" description="Polar residues" evidence="7">
    <location>
        <begin position="253"/>
        <end position="262"/>
    </location>
</feature>
<dbReference type="EMBL" id="LIAE01009564">
    <property type="protein sequence ID" value="PAV69258.1"/>
    <property type="molecule type" value="Genomic_DNA"/>
</dbReference>
<dbReference type="Pfam" id="PF00046">
    <property type="entry name" value="Homeodomain"/>
    <property type="match status" value="1"/>
</dbReference>
<keyword evidence="2 5" id="KW-0238">DNA-binding</keyword>
<dbReference type="PROSITE" id="PS50071">
    <property type="entry name" value="HOMEOBOX_2"/>
    <property type="match status" value="1"/>
</dbReference>
<evidence type="ECO:0000313" key="10">
    <source>
        <dbReference type="Proteomes" id="UP000218231"/>
    </source>
</evidence>
<dbReference type="InterPro" id="IPR009057">
    <property type="entry name" value="Homeodomain-like_sf"/>
</dbReference>
<keyword evidence="3 5" id="KW-0371">Homeobox</keyword>
<feature type="DNA-binding region" description="Homeobox" evidence="5">
    <location>
        <begin position="181"/>
        <end position="240"/>
    </location>
</feature>